<dbReference type="OrthoDB" id="2689295at2759"/>
<dbReference type="InterPro" id="IPR035992">
    <property type="entry name" value="Ricin_B-like_lectins"/>
</dbReference>
<name>A0A9P6ZGH1_9AGAM</name>
<reference evidence="1" key="1">
    <citation type="journal article" date="2020" name="New Phytol.">
        <title>Comparative genomics reveals dynamic genome evolution in host specialist ectomycorrhizal fungi.</title>
        <authorList>
            <person name="Lofgren L.A."/>
            <person name="Nguyen N.H."/>
            <person name="Vilgalys R."/>
            <person name="Ruytinx J."/>
            <person name="Liao H.L."/>
            <person name="Branco S."/>
            <person name="Kuo A."/>
            <person name="LaButti K."/>
            <person name="Lipzen A."/>
            <person name="Andreopoulos W."/>
            <person name="Pangilinan J."/>
            <person name="Riley R."/>
            <person name="Hundley H."/>
            <person name="Na H."/>
            <person name="Barry K."/>
            <person name="Grigoriev I.V."/>
            <person name="Stajich J.E."/>
            <person name="Kennedy P.G."/>
        </authorList>
    </citation>
    <scope>NUCLEOTIDE SEQUENCE</scope>
    <source>
        <strain evidence="1">DOB743</strain>
    </source>
</reference>
<protein>
    <submittedName>
        <fullName evidence="1">Uncharacterized protein</fullName>
    </submittedName>
</protein>
<evidence type="ECO:0000313" key="2">
    <source>
        <dbReference type="Proteomes" id="UP000714275"/>
    </source>
</evidence>
<evidence type="ECO:0000313" key="1">
    <source>
        <dbReference type="EMBL" id="KAG1765042.1"/>
    </source>
</evidence>
<dbReference type="Gene3D" id="2.80.10.50">
    <property type="match status" value="1"/>
</dbReference>
<proteinExistence type="predicted"/>
<dbReference type="EMBL" id="JABBWD010000115">
    <property type="protein sequence ID" value="KAG1765042.1"/>
    <property type="molecule type" value="Genomic_DNA"/>
</dbReference>
<dbReference type="AlphaFoldDB" id="A0A9P6ZGH1"/>
<organism evidence="1 2">
    <name type="scientific">Suillus placidus</name>
    <dbReference type="NCBI Taxonomy" id="48579"/>
    <lineage>
        <taxon>Eukaryota</taxon>
        <taxon>Fungi</taxon>
        <taxon>Dikarya</taxon>
        <taxon>Basidiomycota</taxon>
        <taxon>Agaricomycotina</taxon>
        <taxon>Agaricomycetes</taxon>
        <taxon>Agaricomycetidae</taxon>
        <taxon>Boletales</taxon>
        <taxon>Suillineae</taxon>
        <taxon>Suillaceae</taxon>
        <taxon>Suillus</taxon>
    </lineage>
</organism>
<sequence>MTIPVPGTYVIYNIQYSTLDVDLHWANVTDGAPVVGYIYNKSTQNMLWNLQVVDEEKGLVQLVNLAGNNYAGVSGEIDGSGVIGTSIETTFKLHERKDGEYERVPFLYHVSSGSNNTLRIQTYNSELVWELPDGNNFTEIILSPPVSFYDNQAWQFIPVDGN</sequence>
<dbReference type="SUPFAM" id="SSF50370">
    <property type="entry name" value="Ricin B-like lectins"/>
    <property type="match status" value="1"/>
</dbReference>
<dbReference type="Proteomes" id="UP000714275">
    <property type="component" value="Unassembled WGS sequence"/>
</dbReference>
<gene>
    <name evidence="1" type="ORF">EV702DRAFT_1204758</name>
</gene>
<keyword evidence="2" id="KW-1185">Reference proteome</keyword>
<accession>A0A9P6ZGH1</accession>
<comment type="caution">
    <text evidence="1">The sequence shown here is derived from an EMBL/GenBank/DDBJ whole genome shotgun (WGS) entry which is preliminary data.</text>
</comment>